<sequence length="390" mass="43269">MKVFRWVYVILGILIFLCLGTVYSWSIFRKPLEEALKLSSTQSGLPFMVFLAFYALLMPFGGKLIDRYHPRNVLIFGGVLVGLGWILSSWAKNIWFLVFTYGIIAGSGVGIAYGVPISVVSRWFYDKKGLALGVLLSGFGLSPFITAPIAKRLIDLNGVFTTFKILGVAFLIIVILLALPFKFPDELKVEKIEDGISITPKEMLKTSKFYALWFCFMVATLVGLMIIGITGPVGEDIIKIDSKKIAIFISVFSAFNGIGRPSFGWLTDLLSPIRVISLSYVLIILSAILFIIFKEGSVVLFIVSFALFWMNFGGWLAIAPALTSKFFGSRFYSQNYGIVFTAYGFGAIIGNLLSGMLKDFLGSYKYVAYPIIAFVIIALIVANVYLKRED</sequence>
<feature type="transmembrane region" description="Helical" evidence="6">
    <location>
        <begin position="94"/>
        <end position="117"/>
    </location>
</feature>
<dbReference type="EMBL" id="CAKP01000019">
    <property type="protein sequence ID" value="CCC58106.1"/>
    <property type="molecule type" value="Genomic_DNA"/>
</dbReference>
<dbReference type="GO" id="GO:0022857">
    <property type="term" value="F:transmembrane transporter activity"/>
    <property type="evidence" value="ECO:0007669"/>
    <property type="project" value="InterPro"/>
</dbReference>
<evidence type="ECO:0000256" key="3">
    <source>
        <dbReference type="ARBA" id="ARBA00022692"/>
    </source>
</evidence>
<dbReference type="Proteomes" id="UP000007652">
    <property type="component" value="Unassembled WGS sequence"/>
</dbReference>
<accession>G0V4R6</accession>
<dbReference type="PROSITE" id="PS50850">
    <property type="entry name" value="MFS"/>
    <property type="match status" value="1"/>
</dbReference>
<keyword evidence="5 6" id="KW-0472">Membrane</keyword>
<feature type="transmembrane region" description="Helical" evidence="6">
    <location>
        <begin position="72"/>
        <end position="88"/>
    </location>
</feature>
<evidence type="ECO:0000256" key="1">
    <source>
        <dbReference type="ARBA" id="ARBA00004651"/>
    </source>
</evidence>
<dbReference type="CDD" id="cd17353">
    <property type="entry name" value="MFS_OFA_like"/>
    <property type="match status" value="1"/>
</dbReference>
<feature type="transmembrane region" description="Helical" evidence="6">
    <location>
        <begin position="45"/>
        <end position="65"/>
    </location>
</feature>
<feature type="transmembrane region" description="Helical" evidence="6">
    <location>
        <begin position="335"/>
        <end position="354"/>
    </location>
</feature>
<dbReference type="eggNOG" id="COG2814">
    <property type="taxonomic scope" value="Bacteria"/>
</dbReference>
<dbReference type="InterPro" id="IPR020846">
    <property type="entry name" value="MFS_dom"/>
</dbReference>
<dbReference type="GO" id="GO:0005886">
    <property type="term" value="C:plasma membrane"/>
    <property type="evidence" value="ECO:0007669"/>
    <property type="project" value="UniProtKB-SubCell"/>
</dbReference>
<feature type="transmembrane region" description="Helical" evidence="6">
    <location>
        <begin position="275"/>
        <end position="293"/>
    </location>
</feature>
<feature type="transmembrane region" description="Helical" evidence="6">
    <location>
        <begin position="7"/>
        <end position="25"/>
    </location>
</feature>
<name>G0V4R6_9CLOT</name>
<reference evidence="8 9" key="1">
    <citation type="journal article" date="2011" name="J. Bacteriol.">
        <title>Draft genome sequence of Caloramator australicus strain RC3T, a thermoanaerobe from the Great Artesian Basin of Australia.</title>
        <authorList>
            <person name="Ogg C.D."/>
            <person name="Patel B.K.C."/>
        </authorList>
    </citation>
    <scope>NUCLEOTIDE SEQUENCE [LARGE SCALE GENOMIC DNA]</scope>
    <source>
        <strain evidence="8 9">RC3</strain>
    </source>
</reference>
<dbReference type="STRING" id="857293.CAAU_0457"/>
<evidence type="ECO:0000256" key="2">
    <source>
        <dbReference type="ARBA" id="ARBA00022448"/>
    </source>
</evidence>
<protein>
    <submittedName>
        <fullName evidence="8">Major facilitator superfamily MFS_1</fullName>
    </submittedName>
</protein>
<dbReference type="Pfam" id="PF07690">
    <property type="entry name" value="MFS_1"/>
    <property type="match status" value="1"/>
</dbReference>
<dbReference type="AlphaFoldDB" id="G0V4R6"/>
<dbReference type="InterPro" id="IPR036259">
    <property type="entry name" value="MFS_trans_sf"/>
</dbReference>
<dbReference type="SUPFAM" id="SSF103473">
    <property type="entry name" value="MFS general substrate transporter"/>
    <property type="match status" value="1"/>
</dbReference>
<comment type="subcellular location">
    <subcellularLocation>
        <location evidence="1">Cell membrane</location>
        <topology evidence="1">Multi-pass membrane protein</topology>
    </subcellularLocation>
</comment>
<feature type="transmembrane region" description="Helical" evidence="6">
    <location>
        <begin position="129"/>
        <end position="150"/>
    </location>
</feature>
<feature type="transmembrane region" description="Helical" evidence="6">
    <location>
        <begin position="245"/>
        <end position="263"/>
    </location>
</feature>
<feature type="transmembrane region" description="Helical" evidence="6">
    <location>
        <begin position="162"/>
        <end position="181"/>
    </location>
</feature>
<keyword evidence="4 6" id="KW-1133">Transmembrane helix</keyword>
<dbReference type="RefSeq" id="WP_008907824.1">
    <property type="nucleotide sequence ID" value="NZ_CAKP01000019.1"/>
</dbReference>
<dbReference type="PANTHER" id="PTHR11360">
    <property type="entry name" value="MONOCARBOXYLATE TRANSPORTER"/>
    <property type="match status" value="1"/>
</dbReference>
<evidence type="ECO:0000256" key="5">
    <source>
        <dbReference type="ARBA" id="ARBA00023136"/>
    </source>
</evidence>
<comment type="caution">
    <text evidence="8">The sequence shown here is derived from an EMBL/GenBank/DDBJ whole genome shotgun (WGS) entry which is preliminary data.</text>
</comment>
<evidence type="ECO:0000256" key="6">
    <source>
        <dbReference type="SAM" id="Phobius"/>
    </source>
</evidence>
<feature type="transmembrane region" description="Helical" evidence="6">
    <location>
        <begin position="210"/>
        <end position="233"/>
    </location>
</feature>
<organism evidence="8 9">
    <name type="scientific">Caloramator australicus RC3</name>
    <dbReference type="NCBI Taxonomy" id="857293"/>
    <lineage>
        <taxon>Bacteria</taxon>
        <taxon>Bacillati</taxon>
        <taxon>Bacillota</taxon>
        <taxon>Clostridia</taxon>
        <taxon>Eubacteriales</taxon>
        <taxon>Clostridiaceae</taxon>
        <taxon>Caloramator</taxon>
    </lineage>
</organism>
<gene>
    <name evidence="8" type="ORF">CAAU_0457</name>
</gene>
<dbReference type="InterPro" id="IPR011701">
    <property type="entry name" value="MFS"/>
</dbReference>
<keyword evidence="9" id="KW-1185">Reference proteome</keyword>
<evidence type="ECO:0000256" key="4">
    <source>
        <dbReference type="ARBA" id="ARBA00022989"/>
    </source>
</evidence>
<keyword evidence="3 6" id="KW-0812">Transmembrane</keyword>
<proteinExistence type="predicted"/>
<dbReference type="Gene3D" id="1.20.1250.20">
    <property type="entry name" value="MFS general substrate transporter like domains"/>
    <property type="match status" value="2"/>
</dbReference>
<evidence type="ECO:0000313" key="9">
    <source>
        <dbReference type="Proteomes" id="UP000007652"/>
    </source>
</evidence>
<evidence type="ECO:0000259" key="7">
    <source>
        <dbReference type="PROSITE" id="PS50850"/>
    </source>
</evidence>
<evidence type="ECO:0000313" key="8">
    <source>
        <dbReference type="EMBL" id="CCC58106.1"/>
    </source>
</evidence>
<dbReference type="InterPro" id="IPR050327">
    <property type="entry name" value="Proton-linked_MCT"/>
</dbReference>
<feature type="domain" description="Major facilitator superfamily (MFS) profile" evidence="7">
    <location>
        <begin position="4"/>
        <end position="390"/>
    </location>
</feature>
<keyword evidence="2" id="KW-0813">Transport</keyword>
<dbReference type="PANTHER" id="PTHR11360:SF304">
    <property type="entry name" value="MFS DOMAIN-CONTAINING PROTEIN"/>
    <property type="match status" value="1"/>
</dbReference>
<feature type="transmembrane region" description="Helical" evidence="6">
    <location>
        <begin position="299"/>
        <end position="323"/>
    </location>
</feature>
<feature type="transmembrane region" description="Helical" evidence="6">
    <location>
        <begin position="366"/>
        <end position="386"/>
    </location>
</feature>